<feature type="compositionally biased region" description="Basic and acidic residues" evidence="1">
    <location>
        <begin position="237"/>
        <end position="270"/>
    </location>
</feature>
<feature type="region of interest" description="Disordered" evidence="1">
    <location>
        <begin position="165"/>
        <end position="184"/>
    </location>
</feature>
<gene>
    <name evidence="2" type="ORF">g.6098</name>
</gene>
<evidence type="ECO:0000313" key="2">
    <source>
        <dbReference type="EMBL" id="JAT62767.1"/>
    </source>
</evidence>
<feature type="compositionally biased region" description="Basic and acidic residues" evidence="1">
    <location>
        <begin position="193"/>
        <end position="202"/>
    </location>
</feature>
<feature type="region of interest" description="Disordered" evidence="1">
    <location>
        <begin position="367"/>
        <end position="393"/>
    </location>
</feature>
<feature type="non-terminal residue" evidence="2">
    <location>
        <position position="1"/>
    </location>
</feature>
<feature type="region of interest" description="Disordered" evidence="1">
    <location>
        <begin position="193"/>
        <end position="345"/>
    </location>
</feature>
<name>A0A1D1Z795_9ARAE</name>
<accession>A0A1D1Z795</accession>
<dbReference type="EMBL" id="GDJX01005169">
    <property type="protein sequence ID" value="JAT62767.1"/>
    <property type="molecule type" value="Transcribed_RNA"/>
</dbReference>
<feature type="compositionally biased region" description="Basic residues" evidence="1">
    <location>
        <begin position="116"/>
        <end position="132"/>
    </location>
</feature>
<sequence length="393" mass="44087">RFPHSVHGISHCLEELPRRRTVADQGLRGRPPRRQRPVEGRRPPVVPAQVHAPARPRLPPRQLRRRALVRLREPYPVRPQVPPPRHLPLPEPPPKLPRHLPRQHLPLPLLRFPDQRHRHQRLPRRPVRRRHAGREEHVVHPPLPAPVQQQDRLAHWRPFRRVVDAGRAPGWPLPRPLLPRHHRLRPGEEPLRLRPLHRHDDPQLPPHQSAPFQPHGRRTPGRLRLDGDGPRSQPDGPRGEPRGQLLRDRADPSRREGVVAEGEALEHEVEQPGGRLEPPVEEDPAEEGPEELLHDRVGETLGAQPVDDGDLFGGEDLGVRPRRRADPRQADADLVGDGADGVEEAGDPFERVAEGVGDAVEPAAAGVDEGAGVEPPEVERGVVEDPPGLRVGG</sequence>
<protein>
    <submittedName>
        <fullName evidence="2">Uncharacterized protein</fullName>
    </submittedName>
</protein>
<dbReference type="AlphaFoldDB" id="A0A1D1Z795"/>
<feature type="region of interest" description="Disordered" evidence="1">
    <location>
        <begin position="20"/>
        <end position="94"/>
    </location>
</feature>
<reference evidence="2" key="1">
    <citation type="submission" date="2015-07" db="EMBL/GenBank/DDBJ databases">
        <title>Transcriptome Assembly of Anthurium amnicola.</title>
        <authorList>
            <person name="Suzuki J."/>
        </authorList>
    </citation>
    <scope>NUCLEOTIDE SEQUENCE</scope>
</reference>
<feature type="region of interest" description="Disordered" evidence="1">
    <location>
        <begin position="110"/>
        <end position="151"/>
    </location>
</feature>
<evidence type="ECO:0000256" key="1">
    <source>
        <dbReference type="SAM" id="MobiDB-lite"/>
    </source>
</evidence>
<proteinExistence type="predicted"/>
<feature type="compositionally biased region" description="Acidic residues" evidence="1">
    <location>
        <begin position="279"/>
        <end position="290"/>
    </location>
</feature>
<organism evidence="2">
    <name type="scientific">Anthurium amnicola</name>
    <dbReference type="NCBI Taxonomy" id="1678845"/>
    <lineage>
        <taxon>Eukaryota</taxon>
        <taxon>Viridiplantae</taxon>
        <taxon>Streptophyta</taxon>
        <taxon>Embryophyta</taxon>
        <taxon>Tracheophyta</taxon>
        <taxon>Spermatophyta</taxon>
        <taxon>Magnoliopsida</taxon>
        <taxon>Liliopsida</taxon>
        <taxon>Araceae</taxon>
        <taxon>Pothoideae</taxon>
        <taxon>Potheae</taxon>
        <taxon>Anthurium</taxon>
    </lineage>
</organism>
<feature type="compositionally biased region" description="Low complexity" evidence="1">
    <location>
        <begin position="384"/>
        <end position="393"/>
    </location>
</feature>
<feature type="compositionally biased region" description="Pro residues" evidence="1">
    <location>
        <begin position="76"/>
        <end position="94"/>
    </location>
</feature>
<feature type="non-terminal residue" evidence="2">
    <location>
        <position position="393"/>
    </location>
</feature>